<evidence type="ECO:0000256" key="8">
    <source>
        <dbReference type="ARBA" id="ARBA00023136"/>
    </source>
</evidence>
<comment type="subcellular location">
    <subcellularLocation>
        <location evidence="2">Cell membrane</location>
        <topology evidence="2">Multi-pass membrane protein</topology>
    </subcellularLocation>
    <subcellularLocation>
        <location evidence="1">Membrane</location>
        <topology evidence="1">Single-pass membrane protein</topology>
    </subcellularLocation>
</comment>
<evidence type="ECO:0000256" key="3">
    <source>
        <dbReference type="ARBA" id="ARBA00006386"/>
    </source>
</evidence>
<dbReference type="PANTHER" id="PTHR34184">
    <property type="entry name" value="UPF0718 PROTEIN YCGR"/>
    <property type="match status" value="1"/>
</dbReference>
<dbReference type="AlphaFoldDB" id="A0A7Y4GSB3"/>
<evidence type="ECO:0000256" key="2">
    <source>
        <dbReference type="ARBA" id="ARBA00004651"/>
    </source>
</evidence>
<comment type="caution">
    <text evidence="11">The sequence shown here is derived from an EMBL/GenBank/DDBJ whole genome shotgun (WGS) entry which is preliminary data.</text>
</comment>
<evidence type="ECO:0000256" key="4">
    <source>
        <dbReference type="ARBA" id="ARBA00006971"/>
    </source>
</evidence>
<feature type="transmembrane region" description="Helical" evidence="9">
    <location>
        <begin position="281"/>
        <end position="302"/>
    </location>
</feature>
<keyword evidence="8 9" id="KW-0472">Membrane</keyword>
<evidence type="ECO:0000313" key="12">
    <source>
        <dbReference type="Proteomes" id="UP000544122"/>
    </source>
</evidence>
<feature type="transmembrane region" description="Helical" evidence="9">
    <location>
        <begin position="309"/>
        <end position="333"/>
    </location>
</feature>
<dbReference type="SMART" id="SM00244">
    <property type="entry name" value="PHB"/>
    <property type="match status" value="1"/>
</dbReference>
<dbReference type="Pfam" id="PF03773">
    <property type="entry name" value="ArsP_1"/>
    <property type="match status" value="1"/>
</dbReference>
<feature type="transmembrane region" description="Helical" evidence="9">
    <location>
        <begin position="250"/>
        <end position="275"/>
    </location>
</feature>
<feature type="domain" description="Band 7" evidence="10">
    <location>
        <begin position="414"/>
        <end position="620"/>
    </location>
</feature>
<dbReference type="EMBL" id="JAAVLX010000004">
    <property type="protein sequence ID" value="NOJ40926.1"/>
    <property type="molecule type" value="Genomic_DNA"/>
</dbReference>
<feature type="transmembrane region" description="Helical" evidence="9">
    <location>
        <begin position="20"/>
        <end position="42"/>
    </location>
</feature>
<dbReference type="Proteomes" id="UP000544122">
    <property type="component" value="Unassembled WGS sequence"/>
</dbReference>
<dbReference type="NCBIfam" id="TIGR01933">
    <property type="entry name" value="hflK"/>
    <property type="match status" value="1"/>
</dbReference>
<evidence type="ECO:0000313" key="11">
    <source>
        <dbReference type="EMBL" id="NOJ40926.1"/>
    </source>
</evidence>
<feature type="transmembrane region" description="Helical" evidence="9">
    <location>
        <begin position="392"/>
        <end position="413"/>
    </location>
</feature>
<dbReference type="NCBIfam" id="NF033936">
    <property type="entry name" value="CuZnOut_SO0444"/>
    <property type="match status" value="1"/>
</dbReference>
<dbReference type="InterPro" id="IPR005524">
    <property type="entry name" value="DUF318"/>
</dbReference>
<evidence type="ECO:0000259" key="10">
    <source>
        <dbReference type="SMART" id="SM00244"/>
    </source>
</evidence>
<dbReference type="Pfam" id="PF01145">
    <property type="entry name" value="Band_7"/>
    <property type="match status" value="1"/>
</dbReference>
<dbReference type="PANTHER" id="PTHR34184:SF4">
    <property type="entry name" value="UPF0718 PROTEIN YCGR"/>
    <property type="match status" value="1"/>
</dbReference>
<keyword evidence="12" id="KW-1185">Reference proteome</keyword>
<comment type="subunit">
    <text evidence="9">HflC and HflK may interact to form a multimeric complex.</text>
</comment>
<protein>
    <recommendedName>
        <fullName evidence="9">Protein HflK</fullName>
    </recommendedName>
</protein>
<reference evidence="11 12" key="1">
    <citation type="submission" date="2020-03" db="EMBL/GenBank/DDBJ databases">
        <title>Bradyrhizobium diversity isolated from nodules of Indigofera sp.</title>
        <authorList>
            <person name="Klepa M."/>
            <person name="Helene L."/>
            <person name="Hungria M."/>
        </authorList>
    </citation>
    <scope>NUCLEOTIDE SEQUENCE [LARGE SCALE GENOMIC DNA]</scope>
    <source>
        <strain evidence="11 12">WSM 1791</strain>
    </source>
</reference>
<dbReference type="SUPFAM" id="SSF117892">
    <property type="entry name" value="Band 7/SPFH domain"/>
    <property type="match status" value="1"/>
</dbReference>
<comment type="similarity">
    <text evidence="4 9">Belongs to the band 7/mec-2 family. HflK subfamily.</text>
</comment>
<evidence type="ECO:0000256" key="1">
    <source>
        <dbReference type="ARBA" id="ARBA00004167"/>
    </source>
</evidence>
<dbReference type="InterPro" id="IPR010201">
    <property type="entry name" value="HflK"/>
</dbReference>
<evidence type="ECO:0000256" key="5">
    <source>
        <dbReference type="ARBA" id="ARBA00022475"/>
    </source>
</evidence>
<proteinExistence type="inferred from homology"/>
<organism evidence="11 12">
    <name type="scientific">Bradyrhizobium australiense</name>
    <dbReference type="NCBI Taxonomy" id="2721161"/>
    <lineage>
        <taxon>Bacteria</taxon>
        <taxon>Pseudomonadati</taxon>
        <taxon>Pseudomonadota</taxon>
        <taxon>Alphaproteobacteria</taxon>
        <taxon>Hyphomicrobiales</taxon>
        <taxon>Nitrobacteraceae</taxon>
        <taxon>Bradyrhizobium</taxon>
    </lineage>
</organism>
<dbReference type="Gene3D" id="3.30.479.30">
    <property type="entry name" value="Band 7 domain"/>
    <property type="match status" value="1"/>
</dbReference>
<comment type="caution">
    <text evidence="9">Lacks conserved residue(s) required for the propagation of feature annotation.</text>
</comment>
<feature type="transmembrane region" description="Helical" evidence="9">
    <location>
        <begin position="215"/>
        <end position="238"/>
    </location>
</feature>
<feature type="transmembrane region" description="Helical" evidence="9">
    <location>
        <begin position="54"/>
        <end position="76"/>
    </location>
</feature>
<dbReference type="GO" id="GO:0005886">
    <property type="term" value="C:plasma membrane"/>
    <property type="evidence" value="ECO:0007669"/>
    <property type="project" value="UniProtKB-SubCell"/>
</dbReference>
<keyword evidence="5" id="KW-1003">Cell membrane</keyword>
<name>A0A7Y4GSB3_9BRAD</name>
<dbReference type="InterPro" id="IPR001107">
    <property type="entry name" value="Band_7"/>
</dbReference>
<evidence type="ECO:0000256" key="9">
    <source>
        <dbReference type="RuleBase" id="RU364113"/>
    </source>
</evidence>
<keyword evidence="7 9" id="KW-1133">Transmembrane helix</keyword>
<gene>
    <name evidence="11" type="ORF">HCN58_15165</name>
</gene>
<dbReference type="InterPro" id="IPR052923">
    <property type="entry name" value="UPF0718"/>
</dbReference>
<dbReference type="CDD" id="cd03404">
    <property type="entry name" value="SPFH_HflK"/>
    <property type="match status" value="1"/>
</dbReference>
<keyword evidence="6 9" id="KW-0812">Transmembrane</keyword>
<evidence type="ECO:0000256" key="7">
    <source>
        <dbReference type="ARBA" id="ARBA00022989"/>
    </source>
</evidence>
<dbReference type="InterPro" id="IPR036013">
    <property type="entry name" value="Band_7/SPFH_dom_sf"/>
</dbReference>
<comment type="similarity">
    <text evidence="3">Belongs to the UPF0718 family.</text>
</comment>
<dbReference type="RefSeq" id="WP_171580152.1">
    <property type="nucleotide sequence ID" value="NZ_JAAVLX010000004.1"/>
</dbReference>
<sequence>MIDFLFGVLRQTWEILEEASVFLLFGFLLAGTLGILVPGRLLTRLVGTGKITSVLWGSVVGAPIPLCSCGVLPTALGLHKQGATPGATVAFLVATPETGVDSISLTYALTDPVMTVFRPIAGVATAIAAGLATNLFGAPRVTEPPLEVAKTPAAGDERCRHACDSAEHDHAHRHDHYDHHVQQANSLPDRGAGRTIFDTTRRIIRYGFVELLDDVSWWLALGIVLSAVVVFAIPAQLFEGMWGGGIASMVLMLVLSIPLYTCASCSTPMAAALALKGLSSGAVLVFLLAGPATNIGSLVVLLKVLGRYAVAAYLVAVAIMTLAAGFALNAIYHAWGLDPRLTFGTAAGFVPDLVKEAGAVLLTGLVVLSMFRTHVPNEWIWLRDRAAQLTGIAVTARGLGFAAAAGAAVLWLGSGLFTVGPGEVGMRLRFGRILASDLEPGLHFRLPWPFEKHQLIAQNLARRLEFGLPRELSREEATRAQIRSRPAFGSFTLPQQAASGVWFQKETAPGDSFLLTGDANLIDLRSTAQYRIKDTLAFAYNLAEPEALVRSTVLATLRSAIATRPIDAVYTTARAEIERETREAAQSMLDRYQAGIEVIAVSLLYDHPPEEVHNAFRDVASALEDKLRTINLANVFAVEKINQAKGEAAAMTEGALAFKEQRIAGAQAGADAFALRLEAYNRAPALTKFRLQLETLEDVLPGMRKFVRPGAGDVKDMDIWLLQPIGPSQSK</sequence>
<evidence type="ECO:0000256" key="6">
    <source>
        <dbReference type="ARBA" id="ARBA00022692"/>
    </source>
</evidence>
<accession>A0A7Y4GSB3</accession>
<comment type="function">
    <text evidence="9">HflC and HflK could encode or regulate a protease.</text>
</comment>